<reference evidence="4 5" key="1">
    <citation type="submission" date="2020-06" db="EMBL/GenBank/DDBJ databases">
        <title>Schlegella sp. ID0723 isolated from air conditioner.</title>
        <authorList>
            <person name="Kim D.Y."/>
            <person name="Kim D.-U."/>
        </authorList>
    </citation>
    <scope>NUCLEOTIDE SEQUENCE [LARGE SCALE GENOMIC DNA]</scope>
    <source>
        <strain evidence="4 5">ID0723</strain>
    </source>
</reference>
<dbReference type="EMBL" id="JABWMJ010000002">
    <property type="protein sequence ID" value="NUZ05411.1"/>
    <property type="molecule type" value="Genomic_DNA"/>
</dbReference>
<dbReference type="InterPro" id="IPR004101">
    <property type="entry name" value="Mur_ligase_C"/>
</dbReference>
<feature type="domain" description="Mur ligase C-terminal" evidence="2">
    <location>
        <begin position="483"/>
        <end position="605"/>
    </location>
</feature>
<evidence type="ECO:0000256" key="1">
    <source>
        <dbReference type="SAM" id="MobiDB-lite"/>
    </source>
</evidence>
<dbReference type="GO" id="GO:0016881">
    <property type="term" value="F:acid-amino acid ligase activity"/>
    <property type="evidence" value="ECO:0007669"/>
    <property type="project" value="InterPro"/>
</dbReference>
<dbReference type="InterPro" id="IPR036615">
    <property type="entry name" value="Mur_ligase_C_dom_sf"/>
</dbReference>
<dbReference type="Proteomes" id="UP000529637">
    <property type="component" value="Unassembled WGS sequence"/>
</dbReference>
<dbReference type="Gene3D" id="3.90.190.20">
    <property type="entry name" value="Mur ligase, C-terminal domain"/>
    <property type="match status" value="1"/>
</dbReference>
<feature type="region of interest" description="Disordered" evidence="1">
    <location>
        <begin position="173"/>
        <end position="195"/>
    </location>
</feature>
<dbReference type="SUPFAM" id="SSF53244">
    <property type="entry name" value="MurD-like peptide ligases, peptide-binding domain"/>
    <property type="match status" value="1"/>
</dbReference>
<dbReference type="RefSeq" id="WP_176067235.1">
    <property type="nucleotide sequence ID" value="NZ_JABWMJ010000002.1"/>
</dbReference>
<dbReference type="Gene3D" id="3.40.1190.10">
    <property type="entry name" value="Mur-like, catalytic domain"/>
    <property type="match status" value="1"/>
</dbReference>
<keyword evidence="5" id="KW-1185">Reference proteome</keyword>
<dbReference type="PANTHER" id="PTHR23135">
    <property type="entry name" value="MUR LIGASE FAMILY MEMBER"/>
    <property type="match status" value="1"/>
</dbReference>
<dbReference type="Pfam" id="PF02875">
    <property type="entry name" value="Mur_ligase_C"/>
    <property type="match status" value="1"/>
</dbReference>
<feature type="compositionally biased region" description="Low complexity" evidence="1">
    <location>
        <begin position="185"/>
        <end position="195"/>
    </location>
</feature>
<name>A0A7Y6NLP5_9BURK</name>
<dbReference type="AlphaFoldDB" id="A0A7Y6NLP5"/>
<comment type="caution">
    <text evidence="4">The sequence shown here is derived from an EMBL/GenBank/DDBJ whole genome shotgun (WGS) entry which is preliminary data.</text>
</comment>
<evidence type="ECO:0000259" key="2">
    <source>
        <dbReference type="Pfam" id="PF02875"/>
    </source>
</evidence>
<dbReference type="GO" id="GO:0005524">
    <property type="term" value="F:ATP binding"/>
    <property type="evidence" value="ECO:0007669"/>
    <property type="project" value="InterPro"/>
</dbReference>
<protein>
    <recommendedName>
        <fullName evidence="6">Cyanophycin synthetase</fullName>
    </recommendedName>
</protein>
<dbReference type="InterPro" id="IPR036565">
    <property type="entry name" value="Mur-like_cat_sf"/>
</dbReference>
<dbReference type="PANTHER" id="PTHR23135:SF18">
    <property type="entry name" value="CYANOPHYCIN SYNTHETASE"/>
    <property type="match status" value="1"/>
</dbReference>
<organism evidence="4 5">
    <name type="scientific">Piscinibacter koreensis</name>
    <dbReference type="NCBI Taxonomy" id="2742824"/>
    <lineage>
        <taxon>Bacteria</taxon>
        <taxon>Pseudomonadati</taxon>
        <taxon>Pseudomonadota</taxon>
        <taxon>Betaproteobacteria</taxon>
        <taxon>Burkholderiales</taxon>
        <taxon>Sphaerotilaceae</taxon>
        <taxon>Piscinibacter</taxon>
    </lineage>
</organism>
<gene>
    <name evidence="4" type="ORF">HQN59_06505</name>
</gene>
<dbReference type="Pfam" id="PF08245">
    <property type="entry name" value="Mur_ligase_M"/>
    <property type="match status" value="1"/>
</dbReference>
<evidence type="ECO:0000313" key="5">
    <source>
        <dbReference type="Proteomes" id="UP000529637"/>
    </source>
</evidence>
<proteinExistence type="predicted"/>
<dbReference type="InterPro" id="IPR013221">
    <property type="entry name" value="Mur_ligase_cen"/>
</dbReference>
<accession>A0A7Y6NLP5</accession>
<feature type="domain" description="Mur ligase central" evidence="3">
    <location>
        <begin position="230"/>
        <end position="449"/>
    </location>
</feature>
<sequence length="637" mass="67048">MRIVATRFLRGPNLHAPQPRYVAVVEVDASDRVPAGEPSIAQRVASLAAELQRRAGARAVPPRVDPVPGQPGRWRIVSAYRSEAVVERALRLAVDAVAALARGEAWQIDRAVNALGVLARRHAVDPATTALLAAATRRGVPVLRLDGKAPTFQLGWGSRLRVVKGESADDAAVARAHRPAPPHGPTDAAAGPPAGLARAPSALALRRAARSRIDAWFASGDDGRIPLIAITGTNGKTTTTQLVSYALQRSGRRVGTTTTQGMHLGGQRVEDGDCTGYWSARAVLTAPEVDVAVLETARGGILKRGLGFDRCDVGVVLNVAGDHLGLDGVETMDDLARVKGLIARRAFRSAVLNADDPHCLAMAAELQPGCEVVWFSLEADNPGVARHVAAGGRAAWLDGDGWLVLAGTKRERAMSELNVERLIDAAAMPISMRGHARFNVANALAAAAALMAVGLAHDAIADALATFTSDARRNPLRSNEFDVDGIRVIVDYAHNLAACEALVAAARGLCAAPGRLVGVITAPGDRRSEDLAEVGAAFGRAFDELVVYELNPRGRQPGENAAAIVAGAHEFVDGDRVHVQREIRAALAFGLARCRAGDLLVFTCAGTLDDFVAGVRHAHPEAAERIAREMHTGSAMA</sequence>
<evidence type="ECO:0008006" key="6">
    <source>
        <dbReference type="Google" id="ProtNLM"/>
    </source>
</evidence>
<dbReference type="SUPFAM" id="SSF53623">
    <property type="entry name" value="MurD-like peptide ligases, catalytic domain"/>
    <property type="match status" value="1"/>
</dbReference>
<evidence type="ECO:0000259" key="3">
    <source>
        <dbReference type="Pfam" id="PF08245"/>
    </source>
</evidence>
<evidence type="ECO:0000313" key="4">
    <source>
        <dbReference type="EMBL" id="NUZ05411.1"/>
    </source>
</evidence>